<name>A0A4R6NZI8_9GAMM</name>
<dbReference type="AlphaFoldDB" id="A0A4R6NZI8"/>
<evidence type="ECO:0000313" key="2">
    <source>
        <dbReference type="EMBL" id="TDP30758.1"/>
    </source>
</evidence>
<feature type="transmembrane region" description="Helical" evidence="1">
    <location>
        <begin position="12"/>
        <end position="29"/>
    </location>
</feature>
<evidence type="ECO:0000313" key="3">
    <source>
        <dbReference type="Proteomes" id="UP000295531"/>
    </source>
</evidence>
<keyword evidence="3" id="KW-1185">Reference proteome</keyword>
<sequence>MKKRNSEHVINYNLGITGTSTVVALFKSLTQSKALVTMFALGLIAVISFLSFLMNS</sequence>
<protein>
    <submittedName>
        <fullName evidence="2">Uncharacterized protein</fullName>
    </submittedName>
</protein>
<keyword evidence="1" id="KW-0472">Membrane</keyword>
<feature type="transmembrane region" description="Helical" evidence="1">
    <location>
        <begin position="35"/>
        <end position="54"/>
    </location>
</feature>
<keyword evidence="1" id="KW-1133">Transmembrane helix</keyword>
<keyword evidence="1" id="KW-0812">Transmembrane</keyword>
<proteinExistence type="predicted"/>
<comment type="caution">
    <text evidence="2">The sequence shown here is derived from an EMBL/GenBank/DDBJ whole genome shotgun (WGS) entry which is preliminary data.</text>
</comment>
<organism evidence="2 3">
    <name type="scientific">Idiomarina aquatica</name>
    <dbReference type="NCBI Taxonomy" id="1327752"/>
    <lineage>
        <taxon>Bacteria</taxon>
        <taxon>Pseudomonadati</taxon>
        <taxon>Pseudomonadota</taxon>
        <taxon>Gammaproteobacteria</taxon>
        <taxon>Alteromonadales</taxon>
        <taxon>Idiomarinaceae</taxon>
        <taxon>Idiomarina</taxon>
    </lineage>
</organism>
<dbReference type="Proteomes" id="UP000295531">
    <property type="component" value="Unassembled WGS sequence"/>
</dbReference>
<evidence type="ECO:0000256" key="1">
    <source>
        <dbReference type="SAM" id="Phobius"/>
    </source>
</evidence>
<gene>
    <name evidence="2" type="ORF">DEU29_11541</name>
</gene>
<reference evidence="2 3" key="1">
    <citation type="submission" date="2019-03" db="EMBL/GenBank/DDBJ databases">
        <title>Freshwater and sediment microbial communities from various areas in North America, analyzing microbe dynamics in response to fracking.</title>
        <authorList>
            <person name="Lamendella R."/>
        </authorList>
    </citation>
    <scope>NUCLEOTIDE SEQUENCE [LARGE SCALE GENOMIC DNA]</scope>
    <source>
        <strain evidence="2 3">18_TX</strain>
    </source>
</reference>
<accession>A0A4R6NZI8</accession>
<dbReference type="EMBL" id="SNXI01000015">
    <property type="protein sequence ID" value="TDP30758.1"/>
    <property type="molecule type" value="Genomic_DNA"/>
</dbReference>